<evidence type="ECO:0000313" key="1">
    <source>
        <dbReference type="EMBL" id="KAE9452400.1"/>
    </source>
</evidence>
<dbReference type="Proteomes" id="UP000428333">
    <property type="component" value="Linkage Group LG09"/>
</dbReference>
<accession>A0A6A4L2S3</accession>
<reference evidence="1 2" key="1">
    <citation type="journal article" date="2019" name="Genome Biol. Evol.">
        <title>The Rhododendron genome and chromosomal organization provide insight into shared whole-genome duplications across the heath family (Ericaceae).</title>
        <authorList>
            <person name="Soza V.L."/>
            <person name="Lindsley D."/>
            <person name="Waalkes A."/>
            <person name="Ramage E."/>
            <person name="Patwardhan R.P."/>
            <person name="Burton J.N."/>
            <person name="Adey A."/>
            <person name="Kumar A."/>
            <person name="Qiu R."/>
            <person name="Shendure J."/>
            <person name="Hall B."/>
        </authorList>
    </citation>
    <scope>NUCLEOTIDE SEQUENCE [LARGE SCALE GENOMIC DNA]</scope>
    <source>
        <strain evidence="1">RSF 1966-606</strain>
    </source>
</reference>
<feature type="non-terminal residue" evidence="1">
    <location>
        <position position="1"/>
    </location>
</feature>
<sequence>MVLDRSTSGLVSLTEEDCTEMSWIESVLYFAGFSTDESLDVLLDRTPLTRLYFKAKSDYVKEPIPVFGLEGIWRMFNEDEGPEMILSSYGGKMDEIEETTIPFPHIKGNLYKI</sequence>
<protein>
    <submittedName>
        <fullName evidence="1">Uncharacterized protein</fullName>
    </submittedName>
</protein>
<keyword evidence="2" id="KW-1185">Reference proteome</keyword>
<dbReference type="OrthoDB" id="1571264at2759"/>
<dbReference type="PANTHER" id="PTHR32448">
    <property type="entry name" value="OS08G0158400 PROTEIN"/>
    <property type="match status" value="1"/>
</dbReference>
<proteinExistence type="predicted"/>
<gene>
    <name evidence="1" type="ORF">C3L33_15700</name>
</gene>
<dbReference type="AlphaFoldDB" id="A0A6A4L2S3"/>
<dbReference type="EMBL" id="QEFC01002417">
    <property type="protein sequence ID" value="KAE9452400.1"/>
    <property type="molecule type" value="Genomic_DNA"/>
</dbReference>
<dbReference type="Gene3D" id="3.40.462.20">
    <property type="match status" value="1"/>
</dbReference>
<comment type="caution">
    <text evidence="1">The sequence shown here is derived from an EMBL/GenBank/DDBJ whole genome shotgun (WGS) entry which is preliminary data.</text>
</comment>
<organism evidence="1 2">
    <name type="scientific">Rhododendron williamsianum</name>
    <dbReference type="NCBI Taxonomy" id="262921"/>
    <lineage>
        <taxon>Eukaryota</taxon>
        <taxon>Viridiplantae</taxon>
        <taxon>Streptophyta</taxon>
        <taxon>Embryophyta</taxon>
        <taxon>Tracheophyta</taxon>
        <taxon>Spermatophyta</taxon>
        <taxon>Magnoliopsida</taxon>
        <taxon>eudicotyledons</taxon>
        <taxon>Gunneridae</taxon>
        <taxon>Pentapetalae</taxon>
        <taxon>asterids</taxon>
        <taxon>Ericales</taxon>
        <taxon>Ericaceae</taxon>
        <taxon>Ericoideae</taxon>
        <taxon>Rhodoreae</taxon>
        <taxon>Rhododendron</taxon>
    </lineage>
</organism>
<name>A0A6A4L2S3_9ERIC</name>
<evidence type="ECO:0000313" key="2">
    <source>
        <dbReference type="Proteomes" id="UP000428333"/>
    </source>
</evidence>